<dbReference type="Pfam" id="PF13472">
    <property type="entry name" value="Lipase_GDSL_2"/>
    <property type="match status" value="1"/>
</dbReference>
<keyword evidence="3" id="KW-0378">Hydrolase</keyword>
<feature type="region of interest" description="Disordered" evidence="1">
    <location>
        <begin position="198"/>
        <end position="240"/>
    </location>
</feature>
<protein>
    <submittedName>
        <fullName evidence="3">SGNH/GDSL hydrolase family protein</fullName>
        <ecNumber evidence="3">3.1.-.-</ecNumber>
    </submittedName>
</protein>
<dbReference type="GO" id="GO:0016787">
    <property type="term" value="F:hydrolase activity"/>
    <property type="evidence" value="ECO:0007669"/>
    <property type="project" value="UniProtKB-KW"/>
</dbReference>
<dbReference type="Gene3D" id="3.40.50.1110">
    <property type="entry name" value="SGNH hydrolase"/>
    <property type="match status" value="1"/>
</dbReference>
<dbReference type="EC" id="3.1.-.-" evidence="3"/>
<dbReference type="EMBL" id="CP154878">
    <property type="protein sequence ID" value="XBG96614.1"/>
    <property type="molecule type" value="Genomic_DNA"/>
</dbReference>
<feature type="compositionally biased region" description="Low complexity" evidence="1">
    <location>
        <begin position="207"/>
        <end position="227"/>
    </location>
</feature>
<feature type="domain" description="SGNH hydrolase-type esterase" evidence="2">
    <location>
        <begin position="3"/>
        <end position="182"/>
    </location>
</feature>
<gene>
    <name evidence="3" type="ORF">ABC765_08365</name>
</gene>
<evidence type="ECO:0000313" key="3">
    <source>
        <dbReference type="EMBL" id="XBG96614.1"/>
    </source>
</evidence>
<accession>A0AAU7C5Q8</accession>
<dbReference type="CDD" id="cd00229">
    <property type="entry name" value="SGNH_hydrolase"/>
    <property type="match status" value="1"/>
</dbReference>
<reference evidence="3" key="1">
    <citation type="submission" date="2024-04" db="EMBL/GenBank/DDBJ databases">
        <title>Limosilactobacillus allomucosae sp. nov., a novel species isolated from wild boar faecal samples as a potential probiotics for domestic pigs.</title>
        <authorList>
            <person name="Chen B."/>
        </authorList>
    </citation>
    <scope>NUCLEOTIDE SEQUENCE</scope>
    <source>
        <strain evidence="3">WILCCON 0051</strain>
    </source>
</reference>
<dbReference type="AlphaFoldDB" id="A0AAU7C5Q8"/>
<dbReference type="SUPFAM" id="SSF52266">
    <property type="entry name" value="SGNH hydrolase"/>
    <property type="match status" value="1"/>
</dbReference>
<evidence type="ECO:0000259" key="2">
    <source>
        <dbReference type="Pfam" id="PF13472"/>
    </source>
</evidence>
<name>A0AAU7C5Q8_9LACO</name>
<dbReference type="InterPro" id="IPR036514">
    <property type="entry name" value="SGNH_hydro_sf"/>
</dbReference>
<dbReference type="KEGG" id="lalo:ABC765_08365"/>
<dbReference type="RefSeq" id="WP_347980943.1">
    <property type="nucleotide sequence ID" value="NZ_CP154878.1"/>
</dbReference>
<proteinExistence type="predicted"/>
<organism evidence="3">
    <name type="scientific">Limosilactobacillus allomucosae</name>
    <dbReference type="NCBI Taxonomy" id="3142938"/>
    <lineage>
        <taxon>Bacteria</taxon>
        <taxon>Bacillati</taxon>
        <taxon>Bacillota</taxon>
        <taxon>Bacilli</taxon>
        <taxon>Lactobacillales</taxon>
        <taxon>Lactobacillaceae</taxon>
        <taxon>Limosilactobacillus</taxon>
    </lineage>
</organism>
<dbReference type="InterPro" id="IPR013830">
    <property type="entry name" value="SGNH_hydro"/>
</dbReference>
<sequence length="360" mass="39386">MIVLGDSIMWGLTGFGSNHPRANPTIPQAIGDQLGWEVDNEAISGTKYADNRDGQDFIPQVNKFNFKNYDVVLLGYGINDYDDQPYATTTQVQDAMTKGIAKIRADNPSIHIYVELPTPSYVYGATDGALNGGGISERTMYDAIKQCAKDNNCPVYDWRDKPLITYDNRNQTLGDGQIHPVQAVQTQMAKRLATWIAEEEQQTTSQPTKPATPTNPSTPTTPSIVVPDPTPTPTPKPAETISLNTSVGTGSFIDNVNSNFKKIWSALQKVSGDDATDFPTETFSSYSRGLRMYLAESVRTITGYAQHSLGSTETTDSDGRSVSVEGYTLTNSLLIKDIVDSLNGWFKDCQTAINAMLKNL</sequence>
<evidence type="ECO:0000256" key="1">
    <source>
        <dbReference type="SAM" id="MobiDB-lite"/>
    </source>
</evidence>